<evidence type="ECO:0000256" key="6">
    <source>
        <dbReference type="ARBA" id="ARBA00023242"/>
    </source>
</evidence>
<organism evidence="9 10">
    <name type="scientific">Saccoglossus kowalevskii</name>
    <name type="common">Acorn worm</name>
    <dbReference type="NCBI Taxonomy" id="10224"/>
    <lineage>
        <taxon>Eukaryota</taxon>
        <taxon>Metazoa</taxon>
        <taxon>Hemichordata</taxon>
        <taxon>Enteropneusta</taxon>
        <taxon>Harrimaniidae</taxon>
        <taxon>Saccoglossus</taxon>
    </lineage>
</organism>
<accession>A0ABM0GZH5</accession>
<dbReference type="Gene3D" id="3.30.1490.100">
    <property type="entry name" value="DNA polymerase, Y-family, little finger domain"/>
    <property type="match status" value="1"/>
</dbReference>
<evidence type="ECO:0000256" key="2">
    <source>
        <dbReference type="ARBA" id="ARBA00022679"/>
    </source>
</evidence>
<dbReference type="InterPro" id="IPR052230">
    <property type="entry name" value="DNA_polymerase_eta"/>
</dbReference>
<feature type="region of interest" description="Disordered" evidence="7">
    <location>
        <begin position="157"/>
        <end position="176"/>
    </location>
</feature>
<feature type="domain" description="UBZ3-type" evidence="8">
    <location>
        <begin position="341"/>
        <end position="375"/>
    </location>
</feature>
<dbReference type="InterPro" id="IPR036775">
    <property type="entry name" value="DNA_pol_Y-fam_lit_finger_sf"/>
</dbReference>
<keyword evidence="4" id="KW-0227">DNA damage</keyword>
<keyword evidence="2" id="KW-0808">Transferase</keyword>
<dbReference type="GeneID" id="100370235"/>
<dbReference type="Pfam" id="PF11799">
    <property type="entry name" value="IMS_C"/>
    <property type="match status" value="1"/>
</dbReference>
<dbReference type="SUPFAM" id="SSF100879">
    <property type="entry name" value="Lesion bypass DNA polymerase (Y-family), little finger domain"/>
    <property type="match status" value="1"/>
</dbReference>
<evidence type="ECO:0000256" key="4">
    <source>
        <dbReference type="ARBA" id="ARBA00022763"/>
    </source>
</evidence>
<dbReference type="PANTHER" id="PTHR45873">
    <property type="entry name" value="DNA POLYMERASE ETA"/>
    <property type="match status" value="1"/>
</dbReference>
<dbReference type="InterPro" id="IPR017961">
    <property type="entry name" value="DNA_pol_Y-fam_little_finger"/>
</dbReference>
<evidence type="ECO:0000256" key="3">
    <source>
        <dbReference type="ARBA" id="ARBA00022723"/>
    </source>
</evidence>
<sequence>MTRAWLHDVGRGIDNEPVRPRQLPKSVGCGKNFSGKLALATRNEVKYWLLQLATEMEERLQIESEMNKRVAKSVSVQVRWGGNPPQTASRSFGLHNMDADTISRNALSVIQCFNTAGNHQKAWCPAIITLSMCASKFTETGNNIGKMSISSFFSGKEQSTSTVNGSNDGKTTVSSSFNGKKEVISTEKKVTSRSQLDEFSPKESKKKRKSIDSFFSASQRLKRDSDAADFIIMPSSSGYQEKPSSIDKQHDTMTRTNLNHSTGFFASKMNQPVTSSLNSDPLVDACHEQNTGVYASDKPNNFKQQSVRDPSPGIIEVTSLSLSRQDKDLTTCSDKLFSDLPVADFVTCEKCQQKVSAWDLPEHLDYHYAFELQEQIDIGSTTSTARTIETPVKTSKSTPSTLYSFFQKKT</sequence>
<keyword evidence="6" id="KW-0539">Nucleus</keyword>
<evidence type="ECO:0000256" key="7">
    <source>
        <dbReference type="SAM" id="MobiDB-lite"/>
    </source>
</evidence>
<dbReference type="InterPro" id="IPR041298">
    <property type="entry name" value="UBZ3"/>
</dbReference>
<evidence type="ECO:0000256" key="5">
    <source>
        <dbReference type="ARBA" id="ARBA00023204"/>
    </source>
</evidence>
<dbReference type="Pfam" id="PF18439">
    <property type="entry name" value="zf_UBZ"/>
    <property type="match status" value="1"/>
</dbReference>
<evidence type="ECO:0000256" key="1">
    <source>
        <dbReference type="ARBA" id="ARBA00004123"/>
    </source>
</evidence>
<keyword evidence="9" id="KW-1185">Reference proteome</keyword>
<keyword evidence="5" id="KW-0234">DNA repair</keyword>
<dbReference type="PANTHER" id="PTHR45873:SF1">
    <property type="entry name" value="DNA POLYMERASE ETA"/>
    <property type="match status" value="1"/>
</dbReference>
<protein>
    <submittedName>
        <fullName evidence="10">DNA polymerase eta-like</fullName>
    </submittedName>
</protein>
<evidence type="ECO:0000259" key="8">
    <source>
        <dbReference type="PROSITE" id="PS51907"/>
    </source>
</evidence>
<proteinExistence type="predicted"/>
<dbReference type="Proteomes" id="UP000694865">
    <property type="component" value="Unplaced"/>
</dbReference>
<name>A0ABM0GZH5_SACKO</name>
<dbReference type="RefSeq" id="XP_002740840.1">
    <property type="nucleotide sequence ID" value="XM_002740794.1"/>
</dbReference>
<evidence type="ECO:0000313" key="9">
    <source>
        <dbReference type="Proteomes" id="UP000694865"/>
    </source>
</evidence>
<keyword evidence="3" id="KW-0479">Metal-binding</keyword>
<evidence type="ECO:0000313" key="10">
    <source>
        <dbReference type="RefSeq" id="XP_002740840.1"/>
    </source>
</evidence>
<reference evidence="10" key="1">
    <citation type="submission" date="2025-08" db="UniProtKB">
        <authorList>
            <consortium name="RefSeq"/>
        </authorList>
    </citation>
    <scope>IDENTIFICATION</scope>
    <source>
        <tissue evidence="10">Testes</tissue>
    </source>
</reference>
<gene>
    <name evidence="10" type="primary">LOC100370235</name>
</gene>
<comment type="subcellular location">
    <subcellularLocation>
        <location evidence="1">Nucleus</location>
    </subcellularLocation>
</comment>
<dbReference type="PROSITE" id="PS51907">
    <property type="entry name" value="ZF_UBZ3"/>
    <property type="match status" value="1"/>
</dbReference>